<reference evidence="1 2" key="1">
    <citation type="journal article" date="2018" name="MBio">
        <title>Comparative Genomics Reveals the Core Gene Toolbox for the Fungus-Insect Symbiosis.</title>
        <authorList>
            <person name="Wang Y."/>
            <person name="Stata M."/>
            <person name="Wang W."/>
            <person name="Stajich J.E."/>
            <person name="White M.M."/>
            <person name="Moncalvo J.M."/>
        </authorList>
    </citation>
    <scope>NUCLEOTIDE SEQUENCE [LARGE SCALE GENOMIC DNA]</scope>
    <source>
        <strain evidence="1 2">AUS-77-4</strain>
    </source>
</reference>
<keyword evidence="2" id="KW-1185">Reference proteome</keyword>
<evidence type="ECO:0000313" key="1">
    <source>
        <dbReference type="EMBL" id="PVU85516.1"/>
    </source>
</evidence>
<gene>
    <name evidence="1" type="ORF">BB559_006975</name>
</gene>
<protein>
    <submittedName>
        <fullName evidence="1">Uncharacterized protein</fullName>
    </submittedName>
</protein>
<dbReference type="AlphaFoldDB" id="A0A2T9XZI2"/>
<name>A0A2T9XZI2_9FUNG</name>
<sequence length="89" mass="9716">MASENGHTEVVKYLASKRADSEINSHIKSQQTYVFRPDTNQHLAGHSIIATRSGIIDDSIAQHALYNQRPAMSREPLVNQGGVSGGSLR</sequence>
<dbReference type="Proteomes" id="UP000245699">
    <property type="component" value="Unassembled WGS sequence"/>
</dbReference>
<accession>A0A2T9XZI2</accession>
<organism evidence="1 2">
    <name type="scientific">Furculomyces boomerangus</name>
    <dbReference type="NCBI Taxonomy" id="61424"/>
    <lineage>
        <taxon>Eukaryota</taxon>
        <taxon>Fungi</taxon>
        <taxon>Fungi incertae sedis</taxon>
        <taxon>Zoopagomycota</taxon>
        <taxon>Kickxellomycotina</taxon>
        <taxon>Harpellomycetes</taxon>
        <taxon>Harpellales</taxon>
        <taxon>Harpellaceae</taxon>
        <taxon>Furculomyces</taxon>
    </lineage>
</organism>
<proteinExistence type="predicted"/>
<dbReference type="EMBL" id="MBFT01001073">
    <property type="protein sequence ID" value="PVU85516.1"/>
    <property type="molecule type" value="Genomic_DNA"/>
</dbReference>
<evidence type="ECO:0000313" key="2">
    <source>
        <dbReference type="Proteomes" id="UP000245699"/>
    </source>
</evidence>
<comment type="caution">
    <text evidence="1">The sequence shown here is derived from an EMBL/GenBank/DDBJ whole genome shotgun (WGS) entry which is preliminary data.</text>
</comment>